<name>A0A4Y5TQ32_9CAUD</name>
<dbReference type="EMBL" id="MK994515">
    <property type="protein sequence ID" value="QDB71083.1"/>
    <property type="molecule type" value="Genomic_DNA"/>
</dbReference>
<protein>
    <submittedName>
        <fullName evidence="2">Uncharacterized protein</fullName>
    </submittedName>
</protein>
<evidence type="ECO:0000313" key="3">
    <source>
        <dbReference type="Proteomes" id="UP000319063"/>
    </source>
</evidence>
<feature type="region of interest" description="Disordered" evidence="1">
    <location>
        <begin position="303"/>
        <end position="428"/>
    </location>
</feature>
<feature type="compositionally biased region" description="Basic and acidic residues" evidence="1">
    <location>
        <begin position="333"/>
        <end position="427"/>
    </location>
</feature>
<evidence type="ECO:0000256" key="1">
    <source>
        <dbReference type="SAM" id="MobiDB-lite"/>
    </source>
</evidence>
<proteinExistence type="predicted"/>
<sequence length="441" mass="52277">MSAENKKKLTTIYKEIMIALGFEVDSKMHVLLNEAGVKTPFTIKGKQLTIPTDEWLKNPDYDNQIPFHPLSENVRRKKSEVQERLALAVSNRVYRVTCTLLNFIFTLALDTDKHPQLTPEQREYLRDVPDVTKKTLTAVQKLIQEKVDFKGQYALVNMFVKRSGLWKGEEYPRVCTTTFPIMDEEHSPEKKIFDVPFLVRDRSTFFKVMRRIFPNIDTSMDDYSYGSRSQVAPNFHSLMMAFSLLANDLNKVTKVFCEDFAELEGCIIQTNWVKNMADLNDYKNDIPPLDGNIGEANEDELAEMKSRQEEKVKREERRTLRREVSAGRQSILRPRDEGNRFVRQEESREDERTVSWRGRAGRDDDRGYGREDRYRSRRDDRYDDRDRGRDSRYRDERDDRGFGRRDDRYSREDRFSRDDRRDTRGGNDDSWFDNVSTRRRW</sequence>
<evidence type="ECO:0000313" key="2">
    <source>
        <dbReference type="EMBL" id="QDB71083.1"/>
    </source>
</evidence>
<reference evidence="3" key="1">
    <citation type="submission" date="2019-05" db="EMBL/GenBank/DDBJ databases">
        <title>Complete Genome Sequence of Serratia marcescens Myophage Moabite.</title>
        <authorList>
            <person name="Price L."/>
            <person name="Rohren M."/>
            <person name="Newkirk H."/>
            <person name="Liu M."/>
            <person name="Ramsey J."/>
        </authorList>
    </citation>
    <scope>NUCLEOTIDE SEQUENCE [LARGE SCALE GENOMIC DNA]</scope>
</reference>
<dbReference type="Proteomes" id="UP000319063">
    <property type="component" value="Segment"/>
</dbReference>
<accession>A0A4Y5TQ32</accession>
<keyword evidence="3" id="KW-1185">Reference proteome</keyword>
<gene>
    <name evidence="2" type="ORF">CPT_Moabite_051</name>
</gene>
<feature type="compositionally biased region" description="Basic and acidic residues" evidence="1">
    <location>
        <begin position="303"/>
        <end position="325"/>
    </location>
</feature>
<organism evidence="2 3">
    <name type="scientific">Serratia phage Moabite</name>
    <dbReference type="NCBI Taxonomy" id="2587814"/>
    <lineage>
        <taxon>Viruses</taxon>
        <taxon>Duplodnaviria</taxon>
        <taxon>Heunggongvirae</taxon>
        <taxon>Uroviricota</taxon>
        <taxon>Caudoviricetes</taxon>
        <taxon>Chimalliviridae</taxon>
        <taxon>Moabitevirus</taxon>
        <taxon>Moabitevirus moabite</taxon>
    </lineage>
</organism>